<organism evidence="1 2">
    <name type="scientific">Cichorium intybus</name>
    <name type="common">Chicory</name>
    <dbReference type="NCBI Taxonomy" id="13427"/>
    <lineage>
        <taxon>Eukaryota</taxon>
        <taxon>Viridiplantae</taxon>
        <taxon>Streptophyta</taxon>
        <taxon>Embryophyta</taxon>
        <taxon>Tracheophyta</taxon>
        <taxon>Spermatophyta</taxon>
        <taxon>Magnoliopsida</taxon>
        <taxon>eudicotyledons</taxon>
        <taxon>Gunneridae</taxon>
        <taxon>Pentapetalae</taxon>
        <taxon>asterids</taxon>
        <taxon>campanulids</taxon>
        <taxon>Asterales</taxon>
        <taxon>Asteraceae</taxon>
        <taxon>Cichorioideae</taxon>
        <taxon>Cichorieae</taxon>
        <taxon>Cichoriinae</taxon>
        <taxon>Cichorium</taxon>
    </lineage>
</organism>
<sequence length="110" mass="12727">MMVDLFCNIEKYSKLRFIIQQRQPLGYLQIEFVPSSYLRPIDIAEFLLDPCRIVATSEHGIIITESAHQKNNDLIVYHVCKPTTRQFQIIPNPKSKYDMFKAAIVIIGAK</sequence>
<keyword evidence="2" id="KW-1185">Reference proteome</keyword>
<reference evidence="2" key="1">
    <citation type="journal article" date="2022" name="Mol. Ecol. Resour.">
        <title>The genomes of chicory, endive, great burdock and yacon provide insights into Asteraceae palaeo-polyploidization history and plant inulin production.</title>
        <authorList>
            <person name="Fan W."/>
            <person name="Wang S."/>
            <person name="Wang H."/>
            <person name="Wang A."/>
            <person name="Jiang F."/>
            <person name="Liu H."/>
            <person name="Zhao H."/>
            <person name="Xu D."/>
            <person name="Zhang Y."/>
        </authorList>
    </citation>
    <scope>NUCLEOTIDE SEQUENCE [LARGE SCALE GENOMIC DNA]</scope>
    <source>
        <strain evidence="2">cv. Punajuju</strain>
    </source>
</reference>
<protein>
    <submittedName>
        <fullName evidence="1">Uncharacterized protein</fullName>
    </submittedName>
</protein>
<proteinExistence type="predicted"/>
<dbReference type="Proteomes" id="UP001055811">
    <property type="component" value="Linkage Group LG04"/>
</dbReference>
<evidence type="ECO:0000313" key="1">
    <source>
        <dbReference type="EMBL" id="KAI3753342.1"/>
    </source>
</evidence>
<comment type="caution">
    <text evidence="1">The sequence shown here is derived from an EMBL/GenBank/DDBJ whole genome shotgun (WGS) entry which is preliminary data.</text>
</comment>
<dbReference type="EMBL" id="CM042012">
    <property type="protein sequence ID" value="KAI3753342.1"/>
    <property type="molecule type" value="Genomic_DNA"/>
</dbReference>
<reference evidence="1 2" key="2">
    <citation type="journal article" date="2022" name="Mol. Ecol. Resour.">
        <title>The genomes of chicory, endive, great burdock and yacon provide insights into Asteraceae paleo-polyploidization history and plant inulin production.</title>
        <authorList>
            <person name="Fan W."/>
            <person name="Wang S."/>
            <person name="Wang H."/>
            <person name="Wang A."/>
            <person name="Jiang F."/>
            <person name="Liu H."/>
            <person name="Zhao H."/>
            <person name="Xu D."/>
            <person name="Zhang Y."/>
        </authorList>
    </citation>
    <scope>NUCLEOTIDE SEQUENCE [LARGE SCALE GENOMIC DNA]</scope>
    <source>
        <strain evidence="2">cv. Punajuju</strain>
        <tissue evidence="1">Leaves</tissue>
    </source>
</reference>
<evidence type="ECO:0000313" key="2">
    <source>
        <dbReference type="Proteomes" id="UP001055811"/>
    </source>
</evidence>
<gene>
    <name evidence="1" type="ORF">L2E82_25393</name>
</gene>
<name>A0ACB9E4E9_CICIN</name>
<accession>A0ACB9E4E9</accession>